<evidence type="ECO:0000313" key="3">
    <source>
        <dbReference type="Proteomes" id="UP000774617"/>
    </source>
</evidence>
<evidence type="ECO:0000256" key="1">
    <source>
        <dbReference type="SAM" id="MobiDB-lite"/>
    </source>
</evidence>
<name>A0ABQ8FYB6_9PEZI</name>
<proteinExistence type="predicted"/>
<dbReference type="Proteomes" id="UP000774617">
    <property type="component" value="Unassembled WGS sequence"/>
</dbReference>
<feature type="non-terminal residue" evidence="2">
    <location>
        <position position="1"/>
    </location>
</feature>
<comment type="caution">
    <text evidence="2">The sequence shown here is derived from an EMBL/GenBank/DDBJ whole genome shotgun (WGS) entry which is preliminary data.</text>
</comment>
<feature type="region of interest" description="Disordered" evidence="1">
    <location>
        <begin position="88"/>
        <end position="136"/>
    </location>
</feature>
<sequence length="208" mass="20007">SSLATSIIIRCTGSVGQPANCNDNLSGISPLGVKSTAACYQSSATSGDAVCVFNGVAYPDGGAAAFPICNASSSCGPVASARMPLPSVNASRPSVGLRTGPTPSPLRPSALPSSSSSSSSSSPSSSPSPSSSSSGATDAVTVLTVAAPEAPPLSTSTTTTVIANTAAETATDAAGAAPSQSGRSSVGTKFALPRFLLVLVGLAGLVVC</sequence>
<protein>
    <submittedName>
        <fullName evidence="2">Uncharacterized protein</fullName>
    </submittedName>
</protein>
<dbReference type="EMBL" id="JAGTJR010000036">
    <property type="protein sequence ID" value="KAH7036301.1"/>
    <property type="molecule type" value="Genomic_DNA"/>
</dbReference>
<gene>
    <name evidence="2" type="ORF">B0J12DRAFT_270293</name>
</gene>
<keyword evidence="3" id="KW-1185">Reference proteome</keyword>
<accession>A0ABQ8FYB6</accession>
<reference evidence="2 3" key="1">
    <citation type="journal article" date="2021" name="Nat. Commun.">
        <title>Genetic determinants of endophytism in the Arabidopsis root mycobiome.</title>
        <authorList>
            <person name="Mesny F."/>
            <person name="Miyauchi S."/>
            <person name="Thiergart T."/>
            <person name="Pickel B."/>
            <person name="Atanasova L."/>
            <person name="Karlsson M."/>
            <person name="Huettel B."/>
            <person name="Barry K.W."/>
            <person name="Haridas S."/>
            <person name="Chen C."/>
            <person name="Bauer D."/>
            <person name="Andreopoulos W."/>
            <person name="Pangilinan J."/>
            <person name="LaButti K."/>
            <person name="Riley R."/>
            <person name="Lipzen A."/>
            <person name="Clum A."/>
            <person name="Drula E."/>
            <person name="Henrissat B."/>
            <person name="Kohler A."/>
            <person name="Grigoriev I.V."/>
            <person name="Martin F.M."/>
            <person name="Hacquard S."/>
        </authorList>
    </citation>
    <scope>NUCLEOTIDE SEQUENCE [LARGE SCALE GENOMIC DNA]</scope>
    <source>
        <strain evidence="2 3">MPI-SDFR-AT-0080</strain>
    </source>
</reference>
<organism evidence="2 3">
    <name type="scientific">Macrophomina phaseolina</name>
    <dbReference type="NCBI Taxonomy" id="35725"/>
    <lineage>
        <taxon>Eukaryota</taxon>
        <taxon>Fungi</taxon>
        <taxon>Dikarya</taxon>
        <taxon>Ascomycota</taxon>
        <taxon>Pezizomycotina</taxon>
        <taxon>Dothideomycetes</taxon>
        <taxon>Dothideomycetes incertae sedis</taxon>
        <taxon>Botryosphaeriales</taxon>
        <taxon>Botryosphaeriaceae</taxon>
        <taxon>Macrophomina</taxon>
    </lineage>
</organism>
<feature type="compositionally biased region" description="Low complexity" evidence="1">
    <location>
        <begin position="107"/>
        <end position="136"/>
    </location>
</feature>
<evidence type="ECO:0000313" key="2">
    <source>
        <dbReference type="EMBL" id="KAH7036301.1"/>
    </source>
</evidence>